<name>A0AAD8M6B4_9APIA</name>
<keyword evidence="4" id="KW-1185">Reference proteome</keyword>
<accession>A0AAD8M6B4</accession>
<evidence type="ECO:0000313" key="4">
    <source>
        <dbReference type="Proteomes" id="UP001237642"/>
    </source>
</evidence>
<proteinExistence type="predicted"/>
<comment type="caution">
    <text evidence="3">The sequence shown here is derived from an EMBL/GenBank/DDBJ whole genome shotgun (WGS) entry which is preliminary data.</text>
</comment>
<organism evidence="3 4">
    <name type="scientific">Heracleum sosnowskyi</name>
    <dbReference type="NCBI Taxonomy" id="360622"/>
    <lineage>
        <taxon>Eukaryota</taxon>
        <taxon>Viridiplantae</taxon>
        <taxon>Streptophyta</taxon>
        <taxon>Embryophyta</taxon>
        <taxon>Tracheophyta</taxon>
        <taxon>Spermatophyta</taxon>
        <taxon>Magnoliopsida</taxon>
        <taxon>eudicotyledons</taxon>
        <taxon>Gunneridae</taxon>
        <taxon>Pentapetalae</taxon>
        <taxon>asterids</taxon>
        <taxon>campanulids</taxon>
        <taxon>Apiales</taxon>
        <taxon>Apiaceae</taxon>
        <taxon>Apioideae</taxon>
        <taxon>apioid superclade</taxon>
        <taxon>Tordylieae</taxon>
        <taxon>Tordyliinae</taxon>
        <taxon>Heracleum</taxon>
    </lineage>
</organism>
<feature type="compositionally biased region" description="Basic and acidic residues" evidence="1">
    <location>
        <begin position="16"/>
        <end position="27"/>
    </location>
</feature>
<sequence length="111" mass="12233">MEDSSTAKTPMPTATKLDKDETGKKVDITGYREGAGPDETEDDISESFSFALLNGALGVFEVQGQRIRDFRPKWPSSSFALSDGLVTTMAYDLPHVVMGDRLQPALFYTCY</sequence>
<dbReference type="GO" id="GO:0005737">
    <property type="term" value="C:cytoplasm"/>
    <property type="evidence" value="ECO:0007669"/>
    <property type="project" value="TreeGrafter"/>
</dbReference>
<dbReference type="InterPro" id="IPR039694">
    <property type="entry name" value="WDR11"/>
</dbReference>
<dbReference type="PANTHER" id="PTHR14593:SF5">
    <property type="entry name" value="WD REPEAT-CONTAINING PROTEIN 11"/>
    <property type="match status" value="1"/>
</dbReference>
<dbReference type="InterPro" id="IPR057853">
    <property type="entry name" value="Beta-prop_WDR11_2nd"/>
</dbReference>
<dbReference type="Pfam" id="PF23752">
    <property type="entry name" value="Beta-prop_WDR11_2nd"/>
    <property type="match status" value="1"/>
</dbReference>
<dbReference type="PANTHER" id="PTHR14593">
    <property type="entry name" value="WD REPEAT-CONTAINING PROTEIN 11"/>
    <property type="match status" value="1"/>
</dbReference>
<dbReference type="AlphaFoldDB" id="A0AAD8M6B4"/>
<gene>
    <name evidence="3" type="ORF">POM88_045332</name>
</gene>
<reference evidence="3" key="1">
    <citation type="submission" date="2023-02" db="EMBL/GenBank/DDBJ databases">
        <title>Genome of toxic invasive species Heracleum sosnowskyi carries increased number of genes despite the absence of recent whole-genome duplications.</title>
        <authorList>
            <person name="Schelkunov M."/>
            <person name="Shtratnikova V."/>
            <person name="Makarenko M."/>
            <person name="Klepikova A."/>
            <person name="Omelchenko D."/>
            <person name="Novikova G."/>
            <person name="Obukhova E."/>
            <person name="Bogdanov V."/>
            <person name="Penin A."/>
            <person name="Logacheva M."/>
        </authorList>
    </citation>
    <scope>NUCLEOTIDE SEQUENCE</scope>
    <source>
        <strain evidence="3">Hsosn_3</strain>
        <tissue evidence="3">Leaf</tissue>
    </source>
</reference>
<protein>
    <recommendedName>
        <fullName evidence="2">WDR11 second beta-propeller domain-containing protein</fullName>
    </recommendedName>
</protein>
<feature type="region of interest" description="Disordered" evidence="1">
    <location>
        <begin position="1"/>
        <end position="42"/>
    </location>
</feature>
<dbReference type="Proteomes" id="UP001237642">
    <property type="component" value="Unassembled WGS sequence"/>
</dbReference>
<evidence type="ECO:0000256" key="1">
    <source>
        <dbReference type="SAM" id="MobiDB-lite"/>
    </source>
</evidence>
<evidence type="ECO:0000259" key="2">
    <source>
        <dbReference type="Pfam" id="PF23752"/>
    </source>
</evidence>
<reference evidence="3" key="2">
    <citation type="submission" date="2023-05" db="EMBL/GenBank/DDBJ databases">
        <authorList>
            <person name="Schelkunov M.I."/>
        </authorList>
    </citation>
    <scope>NUCLEOTIDE SEQUENCE</scope>
    <source>
        <strain evidence="3">Hsosn_3</strain>
        <tissue evidence="3">Leaf</tissue>
    </source>
</reference>
<evidence type="ECO:0000313" key="3">
    <source>
        <dbReference type="EMBL" id="KAK1360858.1"/>
    </source>
</evidence>
<feature type="domain" description="WDR11 second beta-propeller" evidence="2">
    <location>
        <begin position="25"/>
        <end position="102"/>
    </location>
</feature>
<dbReference type="EMBL" id="JAUIZM010000010">
    <property type="protein sequence ID" value="KAK1360858.1"/>
    <property type="molecule type" value="Genomic_DNA"/>
</dbReference>